<keyword evidence="3" id="KW-0539">Nucleus</keyword>
<feature type="domain" description="Zn(2)-C6 fungal-type" evidence="5">
    <location>
        <begin position="73"/>
        <end position="104"/>
    </location>
</feature>
<dbReference type="Pfam" id="PF04082">
    <property type="entry name" value="Fungal_trans"/>
    <property type="match status" value="1"/>
</dbReference>
<evidence type="ECO:0000256" key="2">
    <source>
        <dbReference type="ARBA" id="ARBA00022723"/>
    </source>
</evidence>
<name>A0AAN6WGM3_9PEZI</name>
<dbReference type="PANTHER" id="PTHR31001:SF58">
    <property type="entry name" value="ZN(II)2CYS6 TRANSCRIPTION FACTOR (EUROFUNG)"/>
    <property type="match status" value="1"/>
</dbReference>
<evidence type="ECO:0000256" key="1">
    <source>
        <dbReference type="ARBA" id="ARBA00004123"/>
    </source>
</evidence>
<keyword evidence="2" id="KW-0479">Metal-binding</keyword>
<keyword evidence="7" id="KW-1185">Reference proteome</keyword>
<dbReference type="GO" id="GO:0003677">
    <property type="term" value="F:DNA binding"/>
    <property type="evidence" value="ECO:0007669"/>
    <property type="project" value="InterPro"/>
</dbReference>
<dbReference type="Pfam" id="PF00172">
    <property type="entry name" value="Zn_clus"/>
    <property type="match status" value="1"/>
</dbReference>
<dbReference type="InterPro" id="IPR050613">
    <property type="entry name" value="Sec_Metabolite_Reg"/>
</dbReference>
<feature type="region of interest" description="Disordered" evidence="4">
    <location>
        <begin position="24"/>
        <end position="67"/>
    </location>
</feature>
<dbReference type="CDD" id="cd00067">
    <property type="entry name" value="GAL4"/>
    <property type="match status" value="1"/>
</dbReference>
<evidence type="ECO:0000313" key="6">
    <source>
        <dbReference type="EMBL" id="KAK4181318.1"/>
    </source>
</evidence>
<dbReference type="SMART" id="SM00066">
    <property type="entry name" value="GAL4"/>
    <property type="match status" value="1"/>
</dbReference>
<evidence type="ECO:0000256" key="3">
    <source>
        <dbReference type="ARBA" id="ARBA00023242"/>
    </source>
</evidence>
<accession>A0AAN6WGM3</accession>
<dbReference type="PANTHER" id="PTHR31001">
    <property type="entry name" value="UNCHARACTERIZED TRANSCRIPTIONAL REGULATORY PROTEIN"/>
    <property type="match status" value="1"/>
</dbReference>
<dbReference type="GO" id="GO:0000981">
    <property type="term" value="F:DNA-binding transcription factor activity, RNA polymerase II-specific"/>
    <property type="evidence" value="ECO:0007669"/>
    <property type="project" value="InterPro"/>
</dbReference>
<dbReference type="PROSITE" id="PS50048">
    <property type="entry name" value="ZN2_CY6_FUNGAL_2"/>
    <property type="match status" value="1"/>
</dbReference>
<dbReference type="GO" id="GO:0005634">
    <property type="term" value="C:nucleus"/>
    <property type="evidence" value="ECO:0007669"/>
    <property type="project" value="UniProtKB-SubCell"/>
</dbReference>
<reference evidence="6" key="1">
    <citation type="journal article" date="2023" name="Mol. Phylogenet. Evol.">
        <title>Genome-scale phylogeny and comparative genomics of the fungal order Sordariales.</title>
        <authorList>
            <person name="Hensen N."/>
            <person name="Bonometti L."/>
            <person name="Westerberg I."/>
            <person name="Brannstrom I.O."/>
            <person name="Guillou S."/>
            <person name="Cros-Aarteil S."/>
            <person name="Calhoun S."/>
            <person name="Haridas S."/>
            <person name="Kuo A."/>
            <person name="Mondo S."/>
            <person name="Pangilinan J."/>
            <person name="Riley R."/>
            <person name="LaButti K."/>
            <person name="Andreopoulos B."/>
            <person name="Lipzen A."/>
            <person name="Chen C."/>
            <person name="Yan M."/>
            <person name="Daum C."/>
            <person name="Ng V."/>
            <person name="Clum A."/>
            <person name="Steindorff A."/>
            <person name="Ohm R.A."/>
            <person name="Martin F."/>
            <person name="Silar P."/>
            <person name="Natvig D.O."/>
            <person name="Lalanne C."/>
            <person name="Gautier V."/>
            <person name="Ament-Velasquez S.L."/>
            <person name="Kruys A."/>
            <person name="Hutchinson M.I."/>
            <person name="Powell A.J."/>
            <person name="Barry K."/>
            <person name="Miller A.N."/>
            <person name="Grigoriev I.V."/>
            <person name="Debuchy R."/>
            <person name="Gladieux P."/>
            <person name="Hiltunen Thoren M."/>
            <person name="Johannesson H."/>
        </authorList>
    </citation>
    <scope>NUCLEOTIDE SEQUENCE</scope>
    <source>
        <strain evidence="6">CBS 892.96</strain>
    </source>
</reference>
<dbReference type="InterPro" id="IPR007219">
    <property type="entry name" value="XnlR_reg_dom"/>
</dbReference>
<dbReference type="EMBL" id="MU866088">
    <property type="protein sequence ID" value="KAK4181318.1"/>
    <property type="molecule type" value="Genomic_DNA"/>
</dbReference>
<evidence type="ECO:0000256" key="4">
    <source>
        <dbReference type="SAM" id="MobiDB-lite"/>
    </source>
</evidence>
<dbReference type="CDD" id="cd12148">
    <property type="entry name" value="fungal_TF_MHR"/>
    <property type="match status" value="1"/>
</dbReference>
<dbReference type="Proteomes" id="UP001302321">
    <property type="component" value="Unassembled WGS sequence"/>
</dbReference>
<dbReference type="SUPFAM" id="SSF57701">
    <property type="entry name" value="Zn2/Cys6 DNA-binding domain"/>
    <property type="match status" value="1"/>
</dbReference>
<dbReference type="InterPro" id="IPR001138">
    <property type="entry name" value="Zn2Cys6_DnaBD"/>
</dbReference>
<feature type="region of interest" description="Disordered" evidence="4">
    <location>
        <begin position="113"/>
        <end position="147"/>
    </location>
</feature>
<organism evidence="6 7">
    <name type="scientific">Triangularia setosa</name>
    <dbReference type="NCBI Taxonomy" id="2587417"/>
    <lineage>
        <taxon>Eukaryota</taxon>
        <taxon>Fungi</taxon>
        <taxon>Dikarya</taxon>
        <taxon>Ascomycota</taxon>
        <taxon>Pezizomycotina</taxon>
        <taxon>Sordariomycetes</taxon>
        <taxon>Sordariomycetidae</taxon>
        <taxon>Sordariales</taxon>
        <taxon>Podosporaceae</taxon>
        <taxon>Triangularia</taxon>
    </lineage>
</organism>
<comment type="subcellular location">
    <subcellularLocation>
        <location evidence="1">Nucleus</location>
    </subcellularLocation>
</comment>
<proteinExistence type="predicted"/>
<dbReference type="AlphaFoldDB" id="A0AAN6WGM3"/>
<comment type="caution">
    <text evidence="6">The sequence shown here is derived from an EMBL/GenBank/DDBJ whole genome shotgun (WGS) entry which is preliminary data.</text>
</comment>
<sequence>MAPFLESGGLLTQSWNCNVMYSSPSPRHTKKKPPTMEPEQPAGYFSTFSILDPNRPNPEGPGKPQKRNRRVYVCIPCHRRKLRCDKGQPCSRCIQADAADECVYQKFPFSSKHEPGIESGEGPQSPARDSPQATPGPSGSEARPRLHGVTHWSTIASEFREGWPYIAGLDPEWGPRYRHLQSLKYLVAALPVHHFPFGEICHCSESRENVLQSLPPRAVVDTLVRCYFETFHPIYRLFHPAEFEYELEAFWMNVNQFSEEWLSQFFMILALGCQAAPAHVFTSTGRRPGSWTDQFLNSSQFFLCRSPFVGTPTLISARTLCLGIIARIMDIVKGGETLQLASLMGYVSRMAVSLHLNRTTSLFPELSAFEAEMRKRLWLTIQLLELQVAMRTGASCIYQDYDAEPPLNIDDTSIYHTEHGWILESATAQPDFALTDGTFQTRLSNLIPALSEITTTVNQTTTTQTTLKYDKVQSWDEQLHRKLQEAASILLVAAQSQAKYPSRPRIQLDFLRVLVNRSLLALHHHYISTPRFKQFPASSQSVVRSSLEIVAVHQTWYRPSSTTHQQHTNLTYSNITHSATALGKAAELLANNASSNSLVNICRDGFGAAILYLIVSCRRLSLNAVQLQQLGDNRTPTSQSEITALVHNQLEDFRERACNSPSHYDEFITLAVAEGCLRALLSGSDNTISMAAGLMEVADRIERTILEGKLWTGGAGGGEGSEVPAGGIGGSGFTPVTPGGFGAGGGFMFPP</sequence>
<protein>
    <recommendedName>
        <fullName evidence="5">Zn(2)-C6 fungal-type domain-containing protein</fullName>
    </recommendedName>
</protein>
<dbReference type="GO" id="GO:0006351">
    <property type="term" value="P:DNA-templated transcription"/>
    <property type="evidence" value="ECO:0007669"/>
    <property type="project" value="InterPro"/>
</dbReference>
<dbReference type="Gene3D" id="4.10.240.10">
    <property type="entry name" value="Zn(2)-C6 fungal-type DNA-binding domain"/>
    <property type="match status" value="1"/>
</dbReference>
<reference evidence="6" key="2">
    <citation type="submission" date="2023-05" db="EMBL/GenBank/DDBJ databases">
        <authorList>
            <consortium name="Lawrence Berkeley National Laboratory"/>
            <person name="Steindorff A."/>
            <person name="Hensen N."/>
            <person name="Bonometti L."/>
            <person name="Westerberg I."/>
            <person name="Brannstrom I.O."/>
            <person name="Guillou S."/>
            <person name="Cros-Aarteil S."/>
            <person name="Calhoun S."/>
            <person name="Haridas S."/>
            <person name="Kuo A."/>
            <person name="Mondo S."/>
            <person name="Pangilinan J."/>
            <person name="Riley R."/>
            <person name="Labutti K."/>
            <person name="Andreopoulos B."/>
            <person name="Lipzen A."/>
            <person name="Chen C."/>
            <person name="Yanf M."/>
            <person name="Daum C."/>
            <person name="Ng V."/>
            <person name="Clum A."/>
            <person name="Ohm R."/>
            <person name="Martin F."/>
            <person name="Silar P."/>
            <person name="Natvig D."/>
            <person name="Lalanne C."/>
            <person name="Gautier V."/>
            <person name="Ament-Velasquez S.L."/>
            <person name="Kruys A."/>
            <person name="Hutchinson M.I."/>
            <person name="Powell A.J."/>
            <person name="Barry K."/>
            <person name="Miller A.N."/>
            <person name="Grigoriev I.V."/>
            <person name="Debuchy R."/>
            <person name="Gladieux P."/>
            <person name="Thoren M.H."/>
            <person name="Johannesson H."/>
        </authorList>
    </citation>
    <scope>NUCLEOTIDE SEQUENCE</scope>
    <source>
        <strain evidence="6">CBS 892.96</strain>
    </source>
</reference>
<evidence type="ECO:0000259" key="5">
    <source>
        <dbReference type="PROSITE" id="PS50048"/>
    </source>
</evidence>
<dbReference type="GO" id="GO:0008270">
    <property type="term" value="F:zinc ion binding"/>
    <property type="evidence" value="ECO:0007669"/>
    <property type="project" value="InterPro"/>
</dbReference>
<dbReference type="PROSITE" id="PS00463">
    <property type="entry name" value="ZN2_CY6_FUNGAL_1"/>
    <property type="match status" value="1"/>
</dbReference>
<gene>
    <name evidence="6" type="ORF">QBC36DRAFT_374372</name>
</gene>
<dbReference type="InterPro" id="IPR036864">
    <property type="entry name" value="Zn2-C6_fun-type_DNA-bd_sf"/>
</dbReference>
<evidence type="ECO:0000313" key="7">
    <source>
        <dbReference type="Proteomes" id="UP001302321"/>
    </source>
</evidence>